<keyword evidence="1" id="KW-0812">Transmembrane</keyword>
<keyword evidence="1" id="KW-1133">Transmembrane helix</keyword>
<proteinExistence type="predicted"/>
<dbReference type="EMBL" id="HACA01028043">
    <property type="protein sequence ID" value="CDW45404.1"/>
    <property type="molecule type" value="Transcribed_RNA"/>
</dbReference>
<dbReference type="AlphaFoldDB" id="A0A0K2V4J1"/>
<organism evidence="2">
    <name type="scientific">Lepeophtheirus salmonis</name>
    <name type="common">Salmon louse</name>
    <name type="synonym">Caligus salmonis</name>
    <dbReference type="NCBI Taxonomy" id="72036"/>
    <lineage>
        <taxon>Eukaryota</taxon>
        <taxon>Metazoa</taxon>
        <taxon>Ecdysozoa</taxon>
        <taxon>Arthropoda</taxon>
        <taxon>Crustacea</taxon>
        <taxon>Multicrustacea</taxon>
        <taxon>Hexanauplia</taxon>
        <taxon>Copepoda</taxon>
        <taxon>Siphonostomatoida</taxon>
        <taxon>Caligidae</taxon>
        <taxon>Lepeophtheirus</taxon>
    </lineage>
</organism>
<reference evidence="2" key="1">
    <citation type="submission" date="2014-05" db="EMBL/GenBank/DDBJ databases">
        <authorList>
            <person name="Chronopoulou M."/>
        </authorList>
    </citation>
    <scope>NUCLEOTIDE SEQUENCE</scope>
    <source>
        <tissue evidence="2">Whole organism</tissue>
    </source>
</reference>
<sequence>MKSEDKLFHSSVVTVFRTLTFGVLFVLPFQRHQKAKSRGFTWGENKGHNSTSSLSVHPGVLYWVSTYLSLGNVLCDTGKKWYQRTF</sequence>
<evidence type="ECO:0000256" key="1">
    <source>
        <dbReference type="SAM" id="Phobius"/>
    </source>
</evidence>
<accession>A0A0K2V4J1</accession>
<evidence type="ECO:0000313" key="2">
    <source>
        <dbReference type="EMBL" id="CDW45404.1"/>
    </source>
</evidence>
<feature type="transmembrane region" description="Helical" evidence="1">
    <location>
        <begin position="12"/>
        <end position="29"/>
    </location>
</feature>
<name>A0A0K2V4J1_LEPSM</name>
<protein>
    <submittedName>
        <fullName evidence="2">Uncharacterized protein</fullName>
    </submittedName>
</protein>
<keyword evidence="1" id="KW-0472">Membrane</keyword>